<evidence type="ECO:0000313" key="3">
    <source>
        <dbReference type="Proteomes" id="UP000001292"/>
    </source>
</evidence>
<sequence>METGLKLPEESRDGATHIDTTSAPVADDWGVHENGEEFALGTNLGLSAGGSIEVAGLERAGLDSIADPLNFWHQFGQQKVLMAVKPELETCTGICDKSEAAAAFLPFRLGIEYEYEATTSASASSFAFSSSVSLLPPSLRRKSPDCDYDYDEGAEQRRLLLLALPLPSSPLFHHSTQPPGAKGKSIDNFHS</sequence>
<feature type="region of interest" description="Disordered" evidence="1">
    <location>
        <begin position="171"/>
        <end position="191"/>
    </location>
</feature>
<dbReference type="OMA" id="KSPDCDY"/>
<dbReference type="EMBL" id="CH480848">
    <property type="protein sequence ID" value="EDW51163.1"/>
    <property type="molecule type" value="Genomic_DNA"/>
</dbReference>
<reference evidence="2 3" key="1">
    <citation type="journal article" date="2007" name="Nature">
        <title>Evolution of genes and genomes on the Drosophila phylogeny.</title>
        <authorList>
            <consortium name="Drosophila 12 Genomes Consortium"/>
            <person name="Clark A.G."/>
            <person name="Eisen M.B."/>
            <person name="Smith D.R."/>
            <person name="Bergman C.M."/>
            <person name="Oliver B."/>
            <person name="Markow T.A."/>
            <person name="Kaufman T.C."/>
            <person name="Kellis M."/>
            <person name="Gelbart W."/>
            <person name="Iyer V.N."/>
            <person name="Pollard D.A."/>
            <person name="Sackton T.B."/>
            <person name="Larracuente A.M."/>
            <person name="Singh N.D."/>
            <person name="Abad J.P."/>
            <person name="Abt D.N."/>
            <person name="Adryan B."/>
            <person name="Aguade M."/>
            <person name="Akashi H."/>
            <person name="Anderson W.W."/>
            <person name="Aquadro C.F."/>
            <person name="Ardell D.H."/>
            <person name="Arguello R."/>
            <person name="Artieri C.G."/>
            <person name="Barbash D.A."/>
            <person name="Barker D."/>
            <person name="Barsanti P."/>
            <person name="Batterham P."/>
            <person name="Batzoglou S."/>
            <person name="Begun D."/>
            <person name="Bhutkar A."/>
            <person name="Blanco E."/>
            <person name="Bosak S.A."/>
            <person name="Bradley R.K."/>
            <person name="Brand A.D."/>
            <person name="Brent M.R."/>
            <person name="Brooks A.N."/>
            <person name="Brown R.H."/>
            <person name="Butlin R.K."/>
            <person name="Caggese C."/>
            <person name="Calvi B.R."/>
            <person name="Bernardo de Carvalho A."/>
            <person name="Caspi A."/>
            <person name="Castrezana S."/>
            <person name="Celniker S.E."/>
            <person name="Chang J.L."/>
            <person name="Chapple C."/>
            <person name="Chatterji S."/>
            <person name="Chinwalla A."/>
            <person name="Civetta A."/>
            <person name="Clifton S.W."/>
            <person name="Comeron J.M."/>
            <person name="Costello J.C."/>
            <person name="Coyne J.A."/>
            <person name="Daub J."/>
            <person name="David R.G."/>
            <person name="Delcher A.L."/>
            <person name="Delehaunty K."/>
            <person name="Do C.B."/>
            <person name="Ebling H."/>
            <person name="Edwards K."/>
            <person name="Eickbush T."/>
            <person name="Evans J.D."/>
            <person name="Filipski A."/>
            <person name="Findeiss S."/>
            <person name="Freyhult E."/>
            <person name="Fulton L."/>
            <person name="Fulton R."/>
            <person name="Garcia A.C."/>
            <person name="Gardiner A."/>
            <person name="Garfield D.A."/>
            <person name="Garvin B.E."/>
            <person name="Gibson G."/>
            <person name="Gilbert D."/>
            <person name="Gnerre S."/>
            <person name="Godfrey J."/>
            <person name="Good R."/>
            <person name="Gotea V."/>
            <person name="Gravely B."/>
            <person name="Greenberg A.J."/>
            <person name="Griffiths-Jones S."/>
            <person name="Gross S."/>
            <person name="Guigo R."/>
            <person name="Gustafson E.A."/>
            <person name="Haerty W."/>
            <person name="Hahn M.W."/>
            <person name="Halligan D.L."/>
            <person name="Halpern A.L."/>
            <person name="Halter G.M."/>
            <person name="Han M.V."/>
            <person name="Heger A."/>
            <person name="Hillier L."/>
            <person name="Hinrichs A.S."/>
            <person name="Holmes I."/>
            <person name="Hoskins R.A."/>
            <person name="Hubisz M.J."/>
            <person name="Hultmark D."/>
            <person name="Huntley M.A."/>
            <person name="Jaffe D.B."/>
            <person name="Jagadeeshan S."/>
            <person name="Jeck W.R."/>
            <person name="Johnson J."/>
            <person name="Jones C.D."/>
            <person name="Jordan W.C."/>
            <person name="Karpen G.H."/>
            <person name="Kataoka E."/>
            <person name="Keightley P.D."/>
            <person name="Kheradpour P."/>
            <person name="Kirkness E.F."/>
            <person name="Koerich L.B."/>
            <person name="Kristiansen K."/>
            <person name="Kudrna D."/>
            <person name="Kulathinal R.J."/>
            <person name="Kumar S."/>
            <person name="Kwok R."/>
            <person name="Lander E."/>
            <person name="Langley C.H."/>
            <person name="Lapoint R."/>
            <person name="Lazzaro B.P."/>
            <person name="Lee S.J."/>
            <person name="Levesque L."/>
            <person name="Li R."/>
            <person name="Lin C.F."/>
            <person name="Lin M.F."/>
            <person name="Lindblad-Toh K."/>
            <person name="Llopart A."/>
            <person name="Long M."/>
            <person name="Low L."/>
            <person name="Lozovsky E."/>
            <person name="Lu J."/>
            <person name="Luo M."/>
            <person name="Machado C.A."/>
            <person name="Makalowski W."/>
            <person name="Marzo M."/>
            <person name="Matsuda M."/>
            <person name="Matzkin L."/>
            <person name="McAllister B."/>
            <person name="McBride C.S."/>
            <person name="McKernan B."/>
            <person name="McKernan K."/>
            <person name="Mendez-Lago M."/>
            <person name="Minx P."/>
            <person name="Mollenhauer M.U."/>
            <person name="Montooth K."/>
            <person name="Mount S.M."/>
            <person name="Mu X."/>
            <person name="Myers E."/>
            <person name="Negre B."/>
            <person name="Newfeld S."/>
            <person name="Nielsen R."/>
            <person name="Noor M.A."/>
            <person name="O'Grady P."/>
            <person name="Pachter L."/>
            <person name="Papaceit M."/>
            <person name="Parisi M.J."/>
            <person name="Parisi M."/>
            <person name="Parts L."/>
            <person name="Pedersen J.S."/>
            <person name="Pesole G."/>
            <person name="Phillippy A.M."/>
            <person name="Ponting C.P."/>
            <person name="Pop M."/>
            <person name="Porcelli D."/>
            <person name="Powell J.R."/>
            <person name="Prohaska S."/>
            <person name="Pruitt K."/>
            <person name="Puig M."/>
            <person name="Quesneville H."/>
            <person name="Ram K.R."/>
            <person name="Rand D."/>
            <person name="Rasmussen M.D."/>
            <person name="Reed L.K."/>
            <person name="Reenan R."/>
            <person name="Reily A."/>
            <person name="Remington K.A."/>
            <person name="Rieger T.T."/>
            <person name="Ritchie M.G."/>
            <person name="Robin C."/>
            <person name="Rogers Y.H."/>
            <person name="Rohde C."/>
            <person name="Rozas J."/>
            <person name="Rubenfield M.J."/>
            <person name="Ruiz A."/>
            <person name="Russo S."/>
            <person name="Salzberg S.L."/>
            <person name="Sanchez-Gracia A."/>
            <person name="Saranga D.J."/>
            <person name="Sato H."/>
            <person name="Schaeffer S.W."/>
            <person name="Schatz M.C."/>
            <person name="Schlenke T."/>
            <person name="Schwartz R."/>
            <person name="Segarra C."/>
            <person name="Singh R.S."/>
            <person name="Sirot L."/>
            <person name="Sirota M."/>
            <person name="Sisneros N.B."/>
            <person name="Smith C.D."/>
            <person name="Smith T.F."/>
            <person name="Spieth J."/>
            <person name="Stage D.E."/>
            <person name="Stark A."/>
            <person name="Stephan W."/>
            <person name="Strausberg R.L."/>
            <person name="Strempel S."/>
            <person name="Sturgill D."/>
            <person name="Sutton G."/>
            <person name="Sutton G.G."/>
            <person name="Tao W."/>
            <person name="Teichmann S."/>
            <person name="Tobari Y.N."/>
            <person name="Tomimura Y."/>
            <person name="Tsolas J.M."/>
            <person name="Valente V.L."/>
            <person name="Venter E."/>
            <person name="Venter J.C."/>
            <person name="Vicario S."/>
            <person name="Vieira F.G."/>
            <person name="Vilella A.J."/>
            <person name="Villasante A."/>
            <person name="Walenz B."/>
            <person name="Wang J."/>
            <person name="Wasserman M."/>
            <person name="Watts T."/>
            <person name="Wilson D."/>
            <person name="Wilson R.K."/>
            <person name="Wing R.A."/>
            <person name="Wolfner M.F."/>
            <person name="Wong A."/>
            <person name="Wong G.K."/>
            <person name="Wu C.I."/>
            <person name="Wu G."/>
            <person name="Yamamoto D."/>
            <person name="Yang H.P."/>
            <person name="Yang S.P."/>
            <person name="Yorke J.A."/>
            <person name="Yoshida K."/>
            <person name="Zdobnov E."/>
            <person name="Zhang P."/>
            <person name="Zhang Y."/>
            <person name="Zimin A.V."/>
            <person name="Baldwin J."/>
            <person name="Abdouelleil A."/>
            <person name="Abdulkadir J."/>
            <person name="Abebe A."/>
            <person name="Abera B."/>
            <person name="Abreu J."/>
            <person name="Acer S.C."/>
            <person name="Aftuck L."/>
            <person name="Alexander A."/>
            <person name="An P."/>
            <person name="Anderson E."/>
            <person name="Anderson S."/>
            <person name="Arachi H."/>
            <person name="Azer M."/>
            <person name="Bachantsang P."/>
            <person name="Barry A."/>
            <person name="Bayul T."/>
            <person name="Berlin A."/>
            <person name="Bessette D."/>
            <person name="Bloom T."/>
            <person name="Blye J."/>
            <person name="Boguslavskiy L."/>
            <person name="Bonnet C."/>
            <person name="Boukhgalter B."/>
            <person name="Bourzgui I."/>
            <person name="Brown A."/>
            <person name="Cahill P."/>
            <person name="Channer S."/>
            <person name="Cheshatsang Y."/>
            <person name="Chuda L."/>
            <person name="Citroen M."/>
            <person name="Collymore A."/>
            <person name="Cooke P."/>
            <person name="Costello M."/>
            <person name="D'Aco K."/>
            <person name="Daza R."/>
            <person name="De Haan G."/>
            <person name="DeGray S."/>
            <person name="DeMaso C."/>
            <person name="Dhargay N."/>
            <person name="Dooley K."/>
            <person name="Dooley E."/>
            <person name="Doricent M."/>
            <person name="Dorje P."/>
            <person name="Dorjee K."/>
            <person name="Dupes A."/>
            <person name="Elong R."/>
            <person name="Falk J."/>
            <person name="Farina A."/>
            <person name="Faro S."/>
            <person name="Ferguson D."/>
            <person name="Fisher S."/>
            <person name="Foley C.D."/>
            <person name="Franke A."/>
            <person name="Friedrich D."/>
            <person name="Gadbois L."/>
            <person name="Gearin G."/>
            <person name="Gearin C.R."/>
            <person name="Giannoukos G."/>
            <person name="Goode T."/>
            <person name="Graham J."/>
            <person name="Grandbois E."/>
            <person name="Grewal S."/>
            <person name="Gyaltsen K."/>
            <person name="Hafez N."/>
            <person name="Hagos B."/>
            <person name="Hall J."/>
            <person name="Henson C."/>
            <person name="Hollinger A."/>
            <person name="Honan T."/>
            <person name="Huard M.D."/>
            <person name="Hughes L."/>
            <person name="Hurhula B."/>
            <person name="Husby M.E."/>
            <person name="Kamat A."/>
            <person name="Kanga B."/>
            <person name="Kashin S."/>
            <person name="Khazanovich D."/>
            <person name="Kisner P."/>
            <person name="Lance K."/>
            <person name="Lara M."/>
            <person name="Lee W."/>
            <person name="Lennon N."/>
            <person name="Letendre F."/>
            <person name="LeVine R."/>
            <person name="Lipovsky A."/>
            <person name="Liu X."/>
            <person name="Liu J."/>
            <person name="Liu S."/>
            <person name="Lokyitsang T."/>
            <person name="Lokyitsang Y."/>
            <person name="Lubonja R."/>
            <person name="Lui A."/>
            <person name="MacDonald P."/>
            <person name="Magnisalis V."/>
            <person name="Maru K."/>
            <person name="Matthews C."/>
            <person name="McCusker W."/>
            <person name="McDonough S."/>
            <person name="Mehta T."/>
            <person name="Meldrim J."/>
            <person name="Meneus L."/>
            <person name="Mihai O."/>
            <person name="Mihalev A."/>
            <person name="Mihova T."/>
            <person name="Mittelman R."/>
            <person name="Mlenga V."/>
            <person name="Montmayeur A."/>
            <person name="Mulrain L."/>
            <person name="Navidi A."/>
            <person name="Naylor J."/>
            <person name="Negash T."/>
            <person name="Nguyen T."/>
            <person name="Nguyen N."/>
            <person name="Nicol R."/>
            <person name="Norbu C."/>
            <person name="Norbu N."/>
            <person name="Novod N."/>
            <person name="O'Neill B."/>
            <person name="Osman S."/>
            <person name="Markiewicz E."/>
            <person name="Oyono O.L."/>
            <person name="Patti C."/>
            <person name="Phunkhang P."/>
            <person name="Pierre F."/>
            <person name="Priest M."/>
            <person name="Raghuraman S."/>
            <person name="Rege F."/>
            <person name="Reyes R."/>
            <person name="Rise C."/>
            <person name="Rogov P."/>
            <person name="Ross K."/>
            <person name="Ryan E."/>
            <person name="Settipalli S."/>
            <person name="Shea T."/>
            <person name="Sherpa N."/>
            <person name="Shi L."/>
            <person name="Shih D."/>
            <person name="Sparrow T."/>
            <person name="Spaulding J."/>
            <person name="Stalker J."/>
            <person name="Stange-Thomann N."/>
            <person name="Stavropoulos S."/>
            <person name="Stone C."/>
            <person name="Strader C."/>
            <person name="Tesfaye S."/>
            <person name="Thomson T."/>
            <person name="Thoulutsang Y."/>
            <person name="Thoulutsang D."/>
            <person name="Topham K."/>
            <person name="Topping I."/>
            <person name="Tsamla T."/>
            <person name="Vassiliev H."/>
            <person name="Vo A."/>
            <person name="Wangchuk T."/>
            <person name="Wangdi T."/>
            <person name="Weiand M."/>
            <person name="Wilkinson J."/>
            <person name="Wilson A."/>
            <person name="Yadav S."/>
            <person name="Young G."/>
            <person name="Yu Q."/>
            <person name="Zembek L."/>
            <person name="Zhong D."/>
            <person name="Zimmer A."/>
            <person name="Zwirko Z."/>
            <person name="Jaffe D.B."/>
            <person name="Alvarez P."/>
            <person name="Brockman W."/>
            <person name="Butler J."/>
            <person name="Chin C."/>
            <person name="Gnerre S."/>
            <person name="Grabherr M."/>
            <person name="Kleber M."/>
            <person name="Mauceli E."/>
            <person name="MacCallum I."/>
        </authorList>
    </citation>
    <scope>NUCLEOTIDE SEQUENCE [LARGE SCALE GENOMIC DNA]</scope>
    <source>
        <strain evidence="3">Rob3c / Tucson 14021-0248.25</strain>
    </source>
</reference>
<keyword evidence="3" id="KW-1185">Reference proteome</keyword>
<feature type="compositionally biased region" description="Basic and acidic residues" evidence="1">
    <location>
        <begin position="7"/>
        <end position="16"/>
    </location>
</feature>
<evidence type="ECO:0000313" key="2">
    <source>
        <dbReference type="EMBL" id="EDW51163.1"/>
    </source>
</evidence>
<dbReference type="AlphaFoldDB" id="B4IJH2"/>
<proteinExistence type="predicted"/>
<dbReference type="HOGENOM" id="CLU_122552_0_0_1"/>
<organism evidence="3">
    <name type="scientific">Drosophila sechellia</name>
    <name type="common">Fruit fly</name>
    <dbReference type="NCBI Taxonomy" id="7238"/>
    <lineage>
        <taxon>Eukaryota</taxon>
        <taxon>Metazoa</taxon>
        <taxon>Ecdysozoa</taxon>
        <taxon>Arthropoda</taxon>
        <taxon>Hexapoda</taxon>
        <taxon>Insecta</taxon>
        <taxon>Pterygota</taxon>
        <taxon>Neoptera</taxon>
        <taxon>Endopterygota</taxon>
        <taxon>Diptera</taxon>
        <taxon>Brachycera</taxon>
        <taxon>Muscomorpha</taxon>
        <taxon>Ephydroidea</taxon>
        <taxon>Drosophilidae</taxon>
        <taxon>Drosophila</taxon>
        <taxon>Sophophora</taxon>
    </lineage>
</organism>
<protein>
    <submittedName>
        <fullName evidence="2">GM17811</fullName>
    </submittedName>
</protein>
<feature type="region of interest" description="Disordered" evidence="1">
    <location>
        <begin position="1"/>
        <end position="22"/>
    </location>
</feature>
<dbReference type="Proteomes" id="UP000001292">
    <property type="component" value="Unassembled WGS sequence"/>
</dbReference>
<accession>B4IJH2</accession>
<gene>
    <name evidence="2" type="primary">Dsec\GM17811</name>
    <name evidence="2" type="ORF">Dsec_GM17811</name>
</gene>
<evidence type="ECO:0000256" key="1">
    <source>
        <dbReference type="SAM" id="MobiDB-lite"/>
    </source>
</evidence>
<name>B4IJH2_DROSE</name>